<dbReference type="PANTHER" id="PTHR43547">
    <property type="entry name" value="TWO-COMPONENT HISTIDINE KINASE"/>
    <property type="match status" value="1"/>
</dbReference>
<evidence type="ECO:0000259" key="16">
    <source>
        <dbReference type="PROSITE" id="PS50113"/>
    </source>
</evidence>
<dbReference type="Gene3D" id="3.30.450.40">
    <property type="match status" value="1"/>
</dbReference>
<feature type="domain" description="Histidine kinase" evidence="14">
    <location>
        <begin position="452"/>
        <end position="672"/>
    </location>
</feature>
<dbReference type="InterPro" id="IPR000700">
    <property type="entry name" value="PAS-assoc_C"/>
</dbReference>
<evidence type="ECO:0000259" key="15">
    <source>
        <dbReference type="PROSITE" id="PS50112"/>
    </source>
</evidence>
<dbReference type="PRINTS" id="PR00344">
    <property type="entry name" value="BCTRLSENSOR"/>
</dbReference>
<proteinExistence type="predicted"/>
<dbReference type="Pfam" id="PF00512">
    <property type="entry name" value="HisKA"/>
    <property type="match status" value="1"/>
</dbReference>
<dbReference type="Pfam" id="PF01590">
    <property type="entry name" value="GAF"/>
    <property type="match status" value="1"/>
</dbReference>
<feature type="transmembrane region" description="Helical" evidence="13">
    <location>
        <begin position="57"/>
        <end position="78"/>
    </location>
</feature>
<evidence type="ECO:0000256" key="9">
    <source>
        <dbReference type="ARBA" id="ARBA00022840"/>
    </source>
</evidence>
<dbReference type="InterPro" id="IPR003018">
    <property type="entry name" value="GAF"/>
</dbReference>
<dbReference type="CDD" id="cd00075">
    <property type="entry name" value="HATPase"/>
    <property type="match status" value="1"/>
</dbReference>
<keyword evidence="4" id="KW-0597">Phosphoprotein</keyword>
<evidence type="ECO:0000256" key="1">
    <source>
        <dbReference type="ARBA" id="ARBA00000085"/>
    </source>
</evidence>
<evidence type="ECO:0000256" key="4">
    <source>
        <dbReference type="ARBA" id="ARBA00022553"/>
    </source>
</evidence>
<accession>A0ABU5VQK0</accession>
<dbReference type="SMART" id="SM00091">
    <property type="entry name" value="PAS"/>
    <property type="match status" value="1"/>
</dbReference>
<dbReference type="NCBIfam" id="TIGR00229">
    <property type="entry name" value="sensory_box"/>
    <property type="match status" value="1"/>
</dbReference>
<comment type="caution">
    <text evidence="17">The sequence shown here is derived from an EMBL/GenBank/DDBJ whole genome shotgun (WGS) entry which is preliminary data.</text>
</comment>
<dbReference type="SMART" id="SM00065">
    <property type="entry name" value="GAF"/>
    <property type="match status" value="1"/>
</dbReference>
<dbReference type="InterPro" id="IPR004358">
    <property type="entry name" value="Sig_transdc_His_kin-like_C"/>
</dbReference>
<keyword evidence="6 13" id="KW-0812">Transmembrane</keyword>
<evidence type="ECO:0000256" key="8">
    <source>
        <dbReference type="ARBA" id="ARBA00022777"/>
    </source>
</evidence>
<dbReference type="SUPFAM" id="SSF47384">
    <property type="entry name" value="Homodimeric domain of signal transducing histidine kinase"/>
    <property type="match status" value="1"/>
</dbReference>
<dbReference type="PROSITE" id="PS50109">
    <property type="entry name" value="HIS_KIN"/>
    <property type="match status" value="1"/>
</dbReference>
<organism evidence="17 18">
    <name type="scientific">Bacteriovorax antarcticus</name>
    <dbReference type="NCBI Taxonomy" id="3088717"/>
    <lineage>
        <taxon>Bacteria</taxon>
        <taxon>Pseudomonadati</taxon>
        <taxon>Bdellovibrionota</taxon>
        <taxon>Bacteriovoracia</taxon>
        <taxon>Bacteriovoracales</taxon>
        <taxon>Bacteriovoracaceae</taxon>
        <taxon>Bacteriovorax</taxon>
    </lineage>
</organism>
<dbReference type="CDD" id="cd00082">
    <property type="entry name" value="HisKA"/>
    <property type="match status" value="1"/>
</dbReference>
<dbReference type="InterPro" id="IPR013656">
    <property type="entry name" value="PAS_4"/>
</dbReference>
<dbReference type="Gene3D" id="1.20.120.620">
    <property type="entry name" value="Backbone structure of the membrane domain of e. Coli histidine kinase receptor kdpd"/>
    <property type="match status" value="1"/>
</dbReference>
<comment type="subcellular location">
    <subcellularLocation>
        <location evidence="2">Membrane</location>
        <topology evidence="2">Multi-pass membrane protein</topology>
    </subcellularLocation>
</comment>
<dbReference type="SUPFAM" id="SSF55785">
    <property type="entry name" value="PYP-like sensor domain (PAS domain)"/>
    <property type="match status" value="1"/>
</dbReference>
<dbReference type="Proteomes" id="UP001302274">
    <property type="component" value="Unassembled WGS sequence"/>
</dbReference>
<evidence type="ECO:0000256" key="2">
    <source>
        <dbReference type="ARBA" id="ARBA00004141"/>
    </source>
</evidence>
<keyword evidence="12 13" id="KW-0472">Membrane</keyword>
<dbReference type="GO" id="GO:0005524">
    <property type="term" value="F:ATP binding"/>
    <property type="evidence" value="ECO:0007669"/>
    <property type="project" value="UniProtKB-KW"/>
</dbReference>
<evidence type="ECO:0000256" key="7">
    <source>
        <dbReference type="ARBA" id="ARBA00022741"/>
    </source>
</evidence>
<evidence type="ECO:0000256" key="12">
    <source>
        <dbReference type="ARBA" id="ARBA00023136"/>
    </source>
</evidence>
<dbReference type="Gene3D" id="3.30.450.20">
    <property type="entry name" value="PAS domain"/>
    <property type="match status" value="1"/>
</dbReference>
<dbReference type="InterPro" id="IPR003594">
    <property type="entry name" value="HATPase_dom"/>
</dbReference>
<dbReference type="InterPro" id="IPR036890">
    <property type="entry name" value="HATPase_C_sf"/>
</dbReference>
<dbReference type="InterPro" id="IPR000014">
    <property type="entry name" value="PAS"/>
</dbReference>
<dbReference type="Pfam" id="PF02518">
    <property type="entry name" value="HATPase_c"/>
    <property type="match status" value="1"/>
</dbReference>
<dbReference type="EC" id="2.7.13.3" evidence="3"/>
<dbReference type="CDD" id="cd00130">
    <property type="entry name" value="PAS"/>
    <property type="match status" value="1"/>
</dbReference>
<evidence type="ECO:0000256" key="3">
    <source>
        <dbReference type="ARBA" id="ARBA00012438"/>
    </source>
</evidence>
<dbReference type="PROSITE" id="PS50112">
    <property type="entry name" value="PAS"/>
    <property type="match status" value="1"/>
</dbReference>
<dbReference type="InterPro" id="IPR029016">
    <property type="entry name" value="GAF-like_dom_sf"/>
</dbReference>
<dbReference type="PROSITE" id="PS50113">
    <property type="entry name" value="PAC"/>
    <property type="match status" value="1"/>
</dbReference>
<dbReference type="EMBL" id="JAYGJQ010000001">
    <property type="protein sequence ID" value="MEA9355309.1"/>
    <property type="molecule type" value="Genomic_DNA"/>
</dbReference>
<keyword evidence="10 13" id="KW-1133">Transmembrane helix</keyword>
<dbReference type="InterPro" id="IPR025201">
    <property type="entry name" value="KdpD_TM"/>
</dbReference>
<feature type="transmembrane region" description="Helical" evidence="13">
    <location>
        <begin position="85"/>
        <end position="105"/>
    </location>
</feature>
<evidence type="ECO:0000256" key="13">
    <source>
        <dbReference type="SAM" id="Phobius"/>
    </source>
</evidence>
<dbReference type="InterPro" id="IPR003661">
    <property type="entry name" value="HisK_dim/P_dom"/>
</dbReference>
<dbReference type="InterPro" id="IPR005467">
    <property type="entry name" value="His_kinase_dom"/>
</dbReference>
<dbReference type="SUPFAM" id="SSF55781">
    <property type="entry name" value="GAF domain-like"/>
    <property type="match status" value="1"/>
</dbReference>
<evidence type="ECO:0000256" key="10">
    <source>
        <dbReference type="ARBA" id="ARBA00022989"/>
    </source>
</evidence>
<comment type="catalytic activity">
    <reaction evidence="1">
        <text>ATP + protein L-histidine = ADP + protein N-phospho-L-histidine.</text>
        <dbReference type="EC" id="2.7.13.3"/>
    </reaction>
</comment>
<reference evidence="17 18" key="1">
    <citation type="submission" date="2023-11" db="EMBL/GenBank/DDBJ databases">
        <title>A Novel Polar Bacteriovorax (B. antarcticus) Isolated from the Biocrust in Antarctica.</title>
        <authorList>
            <person name="Mun W."/>
            <person name="Choi S.Y."/>
            <person name="Mitchell R.J."/>
        </authorList>
    </citation>
    <scope>NUCLEOTIDE SEQUENCE [LARGE SCALE GENOMIC DNA]</scope>
    <source>
        <strain evidence="17 18">PP10</strain>
    </source>
</reference>
<keyword evidence="8" id="KW-0418">Kinase</keyword>
<feature type="domain" description="PAC" evidence="16">
    <location>
        <begin position="199"/>
        <end position="252"/>
    </location>
</feature>
<dbReference type="PANTHER" id="PTHR43547:SF2">
    <property type="entry name" value="HYBRID SIGNAL TRANSDUCTION HISTIDINE KINASE C"/>
    <property type="match status" value="1"/>
</dbReference>
<feature type="domain" description="PAS" evidence="15">
    <location>
        <begin position="125"/>
        <end position="196"/>
    </location>
</feature>
<evidence type="ECO:0000313" key="17">
    <source>
        <dbReference type="EMBL" id="MEA9355309.1"/>
    </source>
</evidence>
<dbReference type="Gene3D" id="3.30.565.10">
    <property type="entry name" value="Histidine kinase-like ATPase, C-terminal domain"/>
    <property type="match status" value="1"/>
</dbReference>
<dbReference type="Pfam" id="PF13493">
    <property type="entry name" value="DUF4118"/>
    <property type="match status" value="1"/>
</dbReference>
<evidence type="ECO:0000259" key="14">
    <source>
        <dbReference type="PROSITE" id="PS50109"/>
    </source>
</evidence>
<dbReference type="InterPro" id="IPR036097">
    <property type="entry name" value="HisK_dim/P_sf"/>
</dbReference>
<dbReference type="InterPro" id="IPR038318">
    <property type="entry name" value="KdpD_sf"/>
</dbReference>
<dbReference type="Pfam" id="PF08448">
    <property type="entry name" value="PAS_4"/>
    <property type="match status" value="1"/>
</dbReference>
<keyword evidence="11" id="KW-0902">Two-component regulatory system</keyword>
<dbReference type="RefSeq" id="WP_323574796.1">
    <property type="nucleotide sequence ID" value="NZ_JAYGJQ010000001.1"/>
</dbReference>
<name>A0ABU5VQK0_9BACT</name>
<dbReference type="SMART" id="SM00387">
    <property type="entry name" value="HATPase_c"/>
    <property type="match status" value="1"/>
</dbReference>
<dbReference type="SUPFAM" id="SSF55874">
    <property type="entry name" value="ATPase domain of HSP90 chaperone/DNA topoisomerase II/histidine kinase"/>
    <property type="match status" value="1"/>
</dbReference>
<protein>
    <recommendedName>
        <fullName evidence="3">histidine kinase</fullName>
        <ecNumber evidence="3">2.7.13.3</ecNumber>
    </recommendedName>
</protein>
<gene>
    <name evidence="17" type="ORF">SHI21_03815</name>
</gene>
<evidence type="ECO:0000256" key="11">
    <source>
        <dbReference type="ARBA" id="ARBA00023012"/>
    </source>
</evidence>
<evidence type="ECO:0000313" key="18">
    <source>
        <dbReference type="Proteomes" id="UP001302274"/>
    </source>
</evidence>
<dbReference type="InterPro" id="IPR035965">
    <property type="entry name" value="PAS-like_dom_sf"/>
</dbReference>
<dbReference type="Gene3D" id="1.10.287.130">
    <property type="match status" value="1"/>
</dbReference>
<keyword evidence="7" id="KW-0547">Nucleotide-binding</keyword>
<keyword evidence="18" id="KW-1185">Reference proteome</keyword>
<evidence type="ECO:0000256" key="6">
    <source>
        <dbReference type="ARBA" id="ARBA00022692"/>
    </source>
</evidence>
<evidence type="ECO:0000256" key="5">
    <source>
        <dbReference type="ARBA" id="ARBA00022679"/>
    </source>
</evidence>
<keyword evidence="9 17" id="KW-0067">ATP-binding</keyword>
<dbReference type="SMART" id="SM00388">
    <property type="entry name" value="HisKA"/>
    <property type="match status" value="1"/>
</dbReference>
<keyword evidence="5" id="KW-0808">Transferase</keyword>
<sequence>MKTLLSNKIFRGLMLALALPSLALFLQISLEFLNNSREWLFFYPAIFATAWFGGARYGYVATFLCVFLSIFFLIPPIYSFKILSYASFIEISIFTLMGLSISFMMGKILSKYIVASEHSEELEKSTEYLDSLLDHIPMTVFVKDAKDLRFTHLNKAGEELLGFDRSELIGKSDFDFFPKEQAEHFTQVDKDVIAGKHVVDTKEELIQTKHHGTRVLHTKKIPLFAKDGNPQYLLGVSEDITDKKNAEEEMMRMIKEEAALKEREIATAKDIFLAKVSTLLSTTLDYKETLNMIANLAVTALGDWCTISMINDEGQFERAAGAHADKKKTPLLEEYMANYLPDQRVNSVNGDSSFYNYQISNSELKAMIKDKRQLELLLELGANSSMIVPIKARGKVRGSLSFIAGTSKPNFSALDLALAEDFGRRAGIAIENALLYSAAQSAIRARDEFVSIASHELKTPITSLKMQLQMMLRGINIEKNQAPPPEKLLKALTSSTKQIDRLTVLIEDLLDVTRIETGKLTYKFEKVDLSLMVKEIMDRYAEEAKYAKTEFKQNLQENVISFCDRYRIEQVFINLLSNAIKYGSNNPVEVTVTSTPGKAIIIVKDQGLGIAKEMQGKIFERFERAISSTNISGLGLGLYITKQIIDAHQGTIEVESDLNIGSTFKVCLPTGL</sequence>